<comment type="caution">
    <text evidence="2">The sequence shown here is derived from an EMBL/GenBank/DDBJ whole genome shotgun (WGS) entry which is preliminary data.</text>
</comment>
<feature type="transmembrane region" description="Helical" evidence="1">
    <location>
        <begin position="156"/>
        <end position="182"/>
    </location>
</feature>
<keyword evidence="1" id="KW-1133">Transmembrane helix</keyword>
<accession>A0A3N6PJA6</accession>
<dbReference type="PANTHER" id="PTHR31272">
    <property type="entry name" value="CYTOCHROME C-TYPE BIOGENESIS PROTEIN HI_1454-RELATED"/>
    <property type="match status" value="1"/>
</dbReference>
<keyword evidence="1" id="KW-0812">Transmembrane</keyword>
<feature type="transmembrane region" description="Helical" evidence="1">
    <location>
        <begin position="126"/>
        <end position="150"/>
    </location>
</feature>
<dbReference type="OrthoDB" id="205803at2157"/>
<feature type="transmembrane region" description="Helical" evidence="1">
    <location>
        <begin position="6"/>
        <end position="25"/>
    </location>
</feature>
<keyword evidence="3" id="KW-1185">Reference proteome</keyword>
<evidence type="ECO:0000313" key="3">
    <source>
        <dbReference type="Proteomes" id="UP000281431"/>
    </source>
</evidence>
<proteinExistence type="predicted"/>
<evidence type="ECO:0000313" key="2">
    <source>
        <dbReference type="EMBL" id="RQG98555.1"/>
    </source>
</evidence>
<gene>
    <name evidence="2" type="ORF">EA472_17270</name>
</gene>
<reference evidence="2 3" key="1">
    <citation type="submission" date="2018-10" db="EMBL/GenBank/DDBJ databases">
        <title>Natrarchaeobius chitinivorans gen. nov., sp. nov., and Natrarchaeobius haloalkaliphilus sp. nov., alkaliphilic, chitin-utilizing haloarchaea from hypersaline alkaline lakes.</title>
        <authorList>
            <person name="Sorokin D.Y."/>
            <person name="Elcheninov A.G."/>
            <person name="Kostrikina N.A."/>
            <person name="Bale N.J."/>
            <person name="Sinninghe Damste J.S."/>
            <person name="Khijniak T.V."/>
            <person name="Kublanov I.V."/>
            <person name="Toshchakov S.V."/>
        </authorList>
    </citation>
    <scope>NUCLEOTIDE SEQUENCE [LARGE SCALE GENOMIC DNA]</scope>
    <source>
        <strain evidence="2 3">AArcht7</strain>
    </source>
</reference>
<protein>
    <submittedName>
        <fullName evidence="2">Cytochrome C biogenesis protein</fullName>
    </submittedName>
</protein>
<organism evidence="2 3">
    <name type="scientific">Natrarchaeobius chitinivorans</name>
    <dbReference type="NCBI Taxonomy" id="1679083"/>
    <lineage>
        <taxon>Archaea</taxon>
        <taxon>Methanobacteriati</taxon>
        <taxon>Methanobacteriota</taxon>
        <taxon>Stenosarchaea group</taxon>
        <taxon>Halobacteria</taxon>
        <taxon>Halobacteriales</taxon>
        <taxon>Natrialbaceae</taxon>
        <taxon>Natrarchaeobius</taxon>
    </lineage>
</organism>
<feature type="transmembrane region" description="Helical" evidence="1">
    <location>
        <begin position="84"/>
        <end position="106"/>
    </location>
</feature>
<dbReference type="EMBL" id="REFZ01000014">
    <property type="protein sequence ID" value="RQG98555.1"/>
    <property type="molecule type" value="Genomic_DNA"/>
</dbReference>
<feature type="transmembrane region" description="Helical" evidence="1">
    <location>
        <begin position="54"/>
        <end position="78"/>
    </location>
</feature>
<dbReference type="PANTHER" id="PTHR31272:SF9">
    <property type="entry name" value="BLL1027 PROTEIN"/>
    <property type="match status" value="1"/>
</dbReference>
<dbReference type="AlphaFoldDB" id="A0A3N6PJA6"/>
<feature type="transmembrane region" description="Helical" evidence="1">
    <location>
        <begin position="203"/>
        <end position="223"/>
    </location>
</feature>
<evidence type="ECO:0000256" key="1">
    <source>
        <dbReference type="SAM" id="Phobius"/>
    </source>
</evidence>
<keyword evidence="1" id="KW-0472">Membrane</keyword>
<dbReference type="InterPro" id="IPR051790">
    <property type="entry name" value="Cytochrome_c-biogenesis_DsbD"/>
</dbReference>
<name>A0A3N6PJA6_NATCH</name>
<sequence length="232" mass="23791">MVLPELRLWFAFTAGAMTFFAPCAYPMLPGYVAYYLGDDVGATRRGTLGQAATVSLVASLGMFAVYLGLVGIAVSVGAHYLERLVLLGAGVGLALIVLGIATFGGVAKGRTFTIALPERERSYRGYFGFGVAYAVASTGCTAPLFVAVVLSSLTVGAAAALVTVATYAGGMAAMLVVVTLVTAVGRDSILRRVVPRGPLLQRAAGALLVVAGVAQLYLFLFPYGGLGQLGIG</sequence>
<dbReference type="Proteomes" id="UP000281431">
    <property type="component" value="Unassembled WGS sequence"/>
</dbReference>